<evidence type="ECO:0000256" key="7">
    <source>
        <dbReference type="ARBA" id="ARBA00034808"/>
    </source>
</evidence>
<keyword evidence="3" id="KW-0067">ATP-binding</keyword>
<dbReference type="InterPro" id="IPR029057">
    <property type="entry name" value="PRTase-like"/>
</dbReference>
<dbReference type="Pfam" id="PF00270">
    <property type="entry name" value="DEAD"/>
    <property type="match status" value="1"/>
</dbReference>
<dbReference type="PANTHER" id="PTHR13710">
    <property type="entry name" value="DNA HELICASE RECQ FAMILY MEMBER"/>
    <property type="match status" value="1"/>
</dbReference>
<evidence type="ECO:0000256" key="8">
    <source>
        <dbReference type="SAM" id="MobiDB-lite"/>
    </source>
</evidence>
<dbReference type="Gene3D" id="3.40.50.2020">
    <property type="match status" value="1"/>
</dbReference>
<dbReference type="EMBL" id="CZKB01000027">
    <property type="protein sequence ID" value="CUR62272.1"/>
    <property type="molecule type" value="Genomic_DNA"/>
</dbReference>
<dbReference type="SUPFAM" id="SSF52540">
    <property type="entry name" value="P-loop containing nucleoside triphosphate hydrolases"/>
    <property type="match status" value="1"/>
</dbReference>
<dbReference type="PROSITE" id="PS51192">
    <property type="entry name" value="HELICASE_ATP_BIND_1"/>
    <property type="match status" value="1"/>
</dbReference>
<dbReference type="Pfam" id="PF00271">
    <property type="entry name" value="Helicase_C"/>
    <property type="match status" value="1"/>
</dbReference>
<dbReference type="GO" id="GO:0003677">
    <property type="term" value="F:DNA binding"/>
    <property type="evidence" value="ECO:0007669"/>
    <property type="project" value="UniProtKB-KW"/>
</dbReference>
<dbReference type="InterPro" id="IPR000836">
    <property type="entry name" value="PRTase_dom"/>
</dbReference>
<dbReference type="PROSITE" id="PS51194">
    <property type="entry name" value="HELICASE_CTER"/>
    <property type="match status" value="1"/>
</dbReference>
<dbReference type="GO" id="GO:0006281">
    <property type="term" value="P:DNA repair"/>
    <property type="evidence" value="ECO:0007669"/>
    <property type="project" value="TreeGrafter"/>
</dbReference>
<comment type="catalytic activity">
    <reaction evidence="6">
        <text>Couples ATP hydrolysis with the unwinding of duplex DNA by translocating in the 3'-5' direction.</text>
        <dbReference type="EC" id="5.6.2.4"/>
    </reaction>
</comment>
<organism evidence="11">
    <name type="scientific">metagenome</name>
    <dbReference type="NCBI Taxonomy" id="256318"/>
    <lineage>
        <taxon>unclassified sequences</taxon>
        <taxon>metagenomes</taxon>
    </lineage>
</organism>
<feature type="region of interest" description="Disordered" evidence="8">
    <location>
        <begin position="217"/>
        <end position="243"/>
    </location>
</feature>
<keyword evidence="5" id="KW-0413">Isomerase</keyword>
<keyword evidence="2" id="KW-0547">Nucleotide-binding</keyword>
<dbReference type="CDD" id="cd06223">
    <property type="entry name" value="PRTases_typeI"/>
    <property type="match status" value="1"/>
</dbReference>
<dbReference type="SMART" id="SM00490">
    <property type="entry name" value="HELICc"/>
    <property type="match status" value="1"/>
</dbReference>
<evidence type="ECO:0000259" key="9">
    <source>
        <dbReference type="PROSITE" id="PS51192"/>
    </source>
</evidence>
<dbReference type="GO" id="GO:0016787">
    <property type="term" value="F:hydrolase activity"/>
    <property type="evidence" value="ECO:0007669"/>
    <property type="project" value="UniProtKB-KW"/>
</dbReference>
<dbReference type="Pfam" id="PF00156">
    <property type="entry name" value="Pribosyltran"/>
    <property type="match status" value="1"/>
</dbReference>
<sequence>MTTAVTDDVRHSAREAAERHLRALVGRDDATLREDQWHAIEALAVDRRRALVVQRTGWGKSAVYFVATKLLREAGAGPTVIVSPLLALMRNQIAAAERAGIRAVTINSTNIDQWQPIHDQIHAGEVDVLLVSPERLNNPGFRDEVLPRLAATCGLLVVDEAHCISDWGHDFRPDYRRLRTLLAELPAGIPVLATTATANARVTDDVAEQLGVHAPRLDEEGAAPLVEEGAQRPSRDPSTQDGVLVQRGTLDRESLRLGVVQLKTPEQRLAWLADHLAEQPGSGIVYCLTVAATQEVAGYLRGRGLEVAAYSGQTEADERHALEQALVDGRVKALIATSALGMGFDASLGFVINLGAPASPVAYYQQVGRAGRGTDEATVVLLPQIEDRDIWAYFASLGFPREEQVRETLAALAGSERPMSTATIETRVELGRNRLESMLKVLDVDGAVQRVQGGWVATGQPWTYDAERYARVAEAREREQQAMLGYLRTTECRMRYLREQLDDPDAADCGRCDNCGGLTLSTSVSETAVAEAGERLSRPGVVLEPRRMWPTALANLGLDLKGKIAEGAEPGRVVARLTDLGHGQALRALFREDTPDGPVPPGLAQAVMDVMKDWSSEWSSRPDAIVVVESATRPTLTRDLAEGLARVMQVPVVGTWAIRDDSVPPRAGQSNSAQRVSAVRRRGGLAAEIPPGATVLLVDDQVASGWTLTVAATAIRAAGASAVLPLALASQG</sequence>
<dbReference type="AlphaFoldDB" id="A0A2P2CL94"/>
<dbReference type="EC" id="5.6.2.4" evidence="7"/>
<dbReference type="GO" id="GO:0030894">
    <property type="term" value="C:replisome"/>
    <property type="evidence" value="ECO:0007669"/>
    <property type="project" value="TreeGrafter"/>
</dbReference>
<evidence type="ECO:0000256" key="1">
    <source>
        <dbReference type="ARBA" id="ARBA00005446"/>
    </source>
</evidence>
<dbReference type="InterPro" id="IPR014001">
    <property type="entry name" value="Helicase_ATP-bd"/>
</dbReference>
<dbReference type="PANTHER" id="PTHR13710:SF105">
    <property type="entry name" value="ATP-DEPENDENT DNA HELICASE Q1"/>
    <property type="match status" value="1"/>
</dbReference>
<dbReference type="InterPro" id="IPR032284">
    <property type="entry name" value="RecQ_Zn-bd"/>
</dbReference>
<evidence type="ECO:0000256" key="2">
    <source>
        <dbReference type="ARBA" id="ARBA00022741"/>
    </source>
</evidence>
<keyword evidence="4" id="KW-0238">DNA-binding</keyword>
<name>A0A2P2CL94_9ZZZZ</name>
<dbReference type="GO" id="GO:0043590">
    <property type="term" value="C:bacterial nucleoid"/>
    <property type="evidence" value="ECO:0007669"/>
    <property type="project" value="TreeGrafter"/>
</dbReference>
<reference evidence="11" key="1">
    <citation type="submission" date="2015-08" db="EMBL/GenBank/DDBJ databases">
        <authorList>
            <person name="Babu N.S."/>
            <person name="Beckwith C.J."/>
            <person name="Beseler K.G."/>
            <person name="Brison A."/>
            <person name="Carone J.V."/>
            <person name="Caskin T.P."/>
            <person name="Diamond M."/>
            <person name="Durham M.E."/>
            <person name="Foxe J.M."/>
            <person name="Go M."/>
            <person name="Henderson B.A."/>
            <person name="Jones I.B."/>
            <person name="McGettigan J.A."/>
            <person name="Micheletti S.J."/>
            <person name="Nasrallah M.E."/>
            <person name="Ortiz D."/>
            <person name="Piller C.R."/>
            <person name="Privatt S.R."/>
            <person name="Schneider S.L."/>
            <person name="Sharp S."/>
            <person name="Smith T.C."/>
            <person name="Stanton J.D."/>
            <person name="Ullery H.E."/>
            <person name="Wilson R.J."/>
            <person name="Serrano M.G."/>
            <person name="Buck G."/>
            <person name="Lee V."/>
            <person name="Wang Y."/>
            <person name="Carvalho R."/>
            <person name="Voegtly L."/>
            <person name="Shi R."/>
            <person name="Duckworth R."/>
            <person name="Johnson A."/>
            <person name="Loviza R."/>
            <person name="Walstead R."/>
            <person name="Shah Z."/>
            <person name="Kiflezghi M."/>
            <person name="Wade K."/>
            <person name="Ball S.L."/>
            <person name="Bradley K.W."/>
            <person name="Asai D.J."/>
            <person name="Bowman C.A."/>
            <person name="Russell D.A."/>
            <person name="Pope W.H."/>
            <person name="Jacobs-Sera D."/>
            <person name="Hendrix R.W."/>
            <person name="Hatfull G.F."/>
        </authorList>
    </citation>
    <scope>NUCLEOTIDE SEQUENCE</scope>
</reference>
<comment type="similarity">
    <text evidence="1">Belongs to the helicase family. RecQ subfamily.</text>
</comment>
<feature type="domain" description="Helicase C-terminal" evidence="10">
    <location>
        <begin position="268"/>
        <end position="425"/>
    </location>
</feature>
<feature type="domain" description="Helicase ATP-binding" evidence="9">
    <location>
        <begin position="41"/>
        <end position="216"/>
    </location>
</feature>
<evidence type="ECO:0000256" key="3">
    <source>
        <dbReference type="ARBA" id="ARBA00022840"/>
    </source>
</evidence>
<evidence type="ECO:0000256" key="6">
    <source>
        <dbReference type="ARBA" id="ARBA00034617"/>
    </source>
</evidence>
<dbReference type="GO" id="GO:0009378">
    <property type="term" value="F:four-way junction helicase activity"/>
    <property type="evidence" value="ECO:0007669"/>
    <property type="project" value="TreeGrafter"/>
</dbReference>
<accession>A0A2P2CL94</accession>
<dbReference type="SUPFAM" id="SSF53271">
    <property type="entry name" value="PRTase-like"/>
    <property type="match status" value="1"/>
</dbReference>
<dbReference type="GO" id="GO:0043138">
    <property type="term" value="F:3'-5' DNA helicase activity"/>
    <property type="evidence" value="ECO:0007669"/>
    <property type="project" value="UniProtKB-EC"/>
</dbReference>
<dbReference type="GO" id="GO:0005737">
    <property type="term" value="C:cytoplasm"/>
    <property type="evidence" value="ECO:0007669"/>
    <property type="project" value="TreeGrafter"/>
</dbReference>
<dbReference type="InterPro" id="IPR001650">
    <property type="entry name" value="Helicase_C-like"/>
</dbReference>
<keyword evidence="11" id="KW-0347">Helicase</keyword>
<evidence type="ECO:0000256" key="4">
    <source>
        <dbReference type="ARBA" id="ARBA00023125"/>
    </source>
</evidence>
<evidence type="ECO:0000256" key="5">
    <source>
        <dbReference type="ARBA" id="ARBA00023235"/>
    </source>
</evidence>
<dbReference type="SMART" id="SM00487">
    <property type="entry name" value="DEXDc"/>
    <property type="match status" value="1"/>
</dbReference>
<dbReference type="GO" id="GO:0005524">
    <property type="term" value="F:ATP binding"/>
    <property type="evidence" value="ECO:0007669"/>
    <property type="project" value="UniProtKB-KW"/>
</dbReference>
<dbReference type="InterPro" id="IPR011545">
    <property type="entry name" value="DEAD/DEAH_box_helicase_dom"/>
</dbReference>
<dbReference type="Pfam" id="PF16124">
    <property type="entry name" value="RecQ_Zn_bind"/>
    <property type="match status" value="1"/>
</dbReference>
<dbReference type="GO" id="GO:0006310">
    <property type="term" value="P:DNA recombination"/>
    <property type="evidence" value="ECO:0007669"/>
    <property type="project" value="TreeGrafter"/>
</dbReference>
<gene>
    <name evidence="11" type="ORF">NOCA170218</name>
</gene>
<proteinExistence type="inferred from homology"/>
<evidence type="ECO:0000259" key="10">
    <source>
        <dbReference type="PROSITE" id="PS51194"/>
    </source>
</evidence>
<keyword evidence="11" id="KW-0378">Hydrolase</keyword>
<dbReference type="InterPro" id="IPR027417">
    <property type="entry name" value="P-loop_NTPase"/>
</dbReference>
<evidence type="ECO:0000313" key="11">
    <source>
        <dbReference type="EMBL" id="CUR62272.1"/>
    </source>
</evidence>
<protein>
    <recommendedName>
        <fullName evidence="7">DNA 3'-5' helicase</fullName>
        <ecNumber evidence="7">5.6.2.4</ecNumber>
    </recommendedName>
</protein>
<dbReference type="Gene3D" id="3.40.50.300">
    <property type="entry name" value="P-loop containing nucleotide triphosphate hydrolases"/>
    <property type="match status" value="2"/>
</dbReference>